<dbReference type="GO" id="GO:0004798">
    <property type="term" value="F:dTMP kinase activity"/>
    <property type="evidence" value="ECO:0007669"/>
    <property type="project" value="UniProtKB-UniRule"/>
</dbReference>
<evidence type="ECO:0000256" key="9">
    <source>
        <dbReference type="ARBA" id="ARBA00029962"/>
    </source>
</evidence>
<dbReference type="FunFam" id="3.40.50.300:FF:000225">
    <property type="entry name" value="Thymidylate kinase"/>
    <property type="match status" value="1"/>
</dbReference>
<dbReference type="GO" id="GO:0005829">
    <property type="term" value="C:cytosol"/>
    <property type="evidence" value="ECO:0007669"/>
    <property type="project" value="TreeGrafter"/>
</dbReference>
<comment type="similarity">
    <text evidence="1 12">Belongs to the thymidylate kinase family.</text>
</comment>
<keyword evidence="6 12" id="KW-0547">Nucleotide-binding</keyword>
<dbReference type="GO" id="GO:0006227">
    <property type="term" value="P:dUDP biosynthetic process"/>
    <property type="evidence" value="ECO:0007669"/>
    <property type="project" value="TreeGrafter"/>
</dbReference>
<evidence type="ECO:0000256" key="5">
    <source>
        <dbReference type="ARBA" id="ARBA00022727"/>
    </source>
</evidence>
<dbReference type="PATRIC" id="fig|1445510.3.peg.3253"/>
<evidence type="ECO:0000256" key="7">
    <source>
        <dbReference type="ARBA" id="ARBA00022777"/>
    </source>
</evidence>
<keyword evidence="8 12" id="KW-0067">ATP-binding</keyword>
<dbReference type="EMBL" id="CP007142">
    <property type="protein sequence ID" value="AJQ95325.1"/>
    <property type="molecule type" value="Genomic_DNA"/>
</dbReference>
<feature type="domain" description="Thymidylate kinase-like" evidence="13">
    <location>
        <begin position="9"/>
        <end position="198"/>
    </location>
</feature>
<evidence type="ECO:0000313" key="15">
    <source>
        <dbReference type="Proteomes" id="UP000032266"/>
    </source>
</evidence>
<reference evidence="14 15" key="1">
    <citation type="submission" date="2014-01" db="EMBL/GenBank/DDBJ databases">
        <title>Full genme sequencing of cellulolytic bacterium Gynuella sunshinyii YC6258T gen. nov., sp. nov.</title>
        <authorList>
            <person name="Khan H."/>
            <person name="Chung E.J."/>
            <person name="Chung Y.R."/>
        </authorList>
    </citation>
    <scope>NUCLEOTIDE SEQUENCE [LARGE SCALE GENOMIC DNA]</scope>
    <source>
        <strain evidence="14 15">YC6258</strain>
    </source>
</reference>
<evidence type="ECO:0000256" key="12">
    <source>
        <dbReference type="HAMAP-Rule" id="MF_00165"/>
    </source>
</evidence>
<evidence type="ECO:0000256" key="4">
    <source>
        <dbReference type="ARBA" id="ARBA00022679"/>
    </source>
</evidence>
<dbReference type="Pfam" id="PF02223">
    <property type="entry name" value="Thymidylate_kin"/>
    <property type="match status" value="1"/>
</dbReference>
<dbReference type="SUPFAM" id="SSF52540">
    <property type="entry name" value="P-loop containing nucleoside triphosphate hydrolases"/>
    <property type="match status" value="1"/>
</dbReference>
<dbReference type="InterPro" id="IPR018094">
    <property type="entry name" value="Thymidylate_kinase"/>
</dbReference>
<keyword evidence="5 12" id="KW-0545">Nucleotide biosynthesis</keyword>
<keyword evidence="7 12" id="KW-0418">Kinase</keyword>
<dbReference type="CDD" id="cd01672">
    <property type="entry name" value="TMPK"/>
    <property type="match status" value="1"/>
</dbReference>
<dbReference type="NCBIfam" id="TIGR00041">
    <property type="entry name" value="DTMP_kinase"/>
    <property type="match status" value="1"/>
</dbReference>
<protein>
    <recommendedName>
        <fullName evidence="3 12">Thymidylate kinase</fullName>
        <ecNumber evidence="2 12">2.7.4.9</ecNumber>
    </recommendedName>
    <alternativeName>
        <fullName evidence="9 12">dTMP kinase</fullName>
    </alternativeName>
</protein>
<gene>
    <name evidence="12" type="primary">tmk</name>
    <name evidence="14" type="ORF">YC6258_03289</name>
</gene>
<dbReference type="PANTHER" id="PTHR10344">
    <property type="entry name" value="THYMIDYLATE KINASE"/>
    <property type="match status" value="1"/>
</dbReference>
<dbReference type="PANTHER" id="PTHR10344:SF4">
    <property type="entry name" value="UMP-CMP KINASE 2, MITOCHONDRIAL"/>
    <property type="match status" value="1"/>
</dbReference>
<name>A0A0C5V7D7_9GAMM</name>
<dbReference type="OrthoDB" id="9774907at2"/>
<dbReference type="KEGG" id="gsn:YC6258_03289"/>
<dbReference type="GO" id="GO:0006233">
    <property type="term" value="P:dTDP biosynthetic process"/>
    <property type="evidence" value="ECO:0007669"/>
    <property type="project" value="InterPro"/>
</dbReference>
<comment type="catalytic activity">
    <reaction evidence="10 12">
        <text>dTMP + ATP = dTDP + ADP</text>
        <dbReference type="Rhea" id="RHEA:13517"/>
        <dbReference type="ChEBI" id="CHEBI:30616"/>
        <dbReference type="ChEBI" id="CHEBI:58369"/>
        <dbReference type="ChEBI" id="CHEBI:63528"/>
        <dbReference type="ChEBI" id="CHEBI:456216"/>
        <dbReference type="EC" id="2.7.4.9"/>
    </reaction>
</comment>
<evidence type="ECO:0000256" key="1">
    <source>
        <dbReference type="ARBA" id="ARBA00009776"/>
    </source>
</evidence>
<keyword evidence="15" id="KW-1185">Reference proteome</keyword>
<dbReference type="InterPro" id="IPR039430">
    <property type="entry name" value="Thymidylate_kin-like_dom"/>
</dbReference>
<dbReference type="InterPro" id="IPR027417">
    <property type="entry name" value="P-loop_NTPase"/>
</dbReference>
<dbReference type="HOGENOM" id="CLU_049131_0_2_6"/>
<dbReference type="GO" id="GO:0005524">
    <property type="term" value="F:ATP binding"/>
    <property type="evidence" value="ECO:0007669"/>
    <property type="project" value="UniProtKB-UniRule"/>
</dbReference>
<sequence>MTTAQFITLEGVEGVGKSTNLEFICSWLTGHNIDYIVTREPGGTPLAEELRNMVLSHRDEMVDAQAELLMVFAARAQHLNTFIKPHLAKGTWVISDRFTDASFAYQGAGRGISIQDILSLEQLVQKGFQPDLTIYLDCPPEIGLARACQRAELDRIEREDIAFFERVRAAYLERAAEYPDRFEIVDASVDLPQVQGQISHLLQRRYGSH</sequence>
<dbReference type="STRING" id="1445510.YC6258_03289"/>
<accession>A0A0C5V7D7</accession>
<evidence type="ECO:0000256" key="11">
    <source>
        <dbReference type="ARBA" id="ARBA00057735"/>
    </source>
</evidence>
<evidence type="ECO:0000256" key="2">
    <source>
        <dbReference type="ARBA" id="ARBA00012980"/>
    </source>
</evidence>
<dbReference type="GO" id="GO:0006235">
    <property type="term" value="P:dTTP biosynthetic process"/>
    <property type="evidence" value="ECO:0007669"/>
    <property type="project" value="UniProtKB-UniRule"/>
</dbReference>
<dbReference type="RefSeq" id="WP_044617652.1">
    <property type="nucleotide sequence ID" value="NZ_CP007142.1"/>
</dbReference>
<keyword evidence="4 12" id="KW-0808">Transferase</keyword>
<organism evidence="14 15">
    <name type="scientific">Gynuella sunshinyii YC6258</name>
    <dbReference type="NCBI Taxonomy" id="1445510"/>
    <lineage>
        <taxon>Bacteria</taxon>
        <taxon>Pseudomonadati</taxon>
        <taxon>Pseudomonadota</taxon>
        <taxon>Gammaproteobacteria</taxon>
        <taxon>Oceanospirillales</taxon>
        <taxon>Saccharospirillaceae</taxon>
        <taxon>Gynuella</taxon>
    </lineage>
</organism>
<proteinExistence type="inferred from homology"/>
<evidence type="ECO:0000256" key="8">
    <source>
        <dbReference type="ARBA" id="ARBA00022840"/>
    </source>
</evidence>
<evidence type="ECO:0000259" key="13">
    <source>
        <dbReference type="Pfam" id="PF02223"/>
    </source>
</evidence>
<evidence type="ECO:0000256" key="6">
    <source>
        <dbReference type="ARBA" id="ARBA00022741"/>
    </source>
</evidence>
<dbReference type="AlphaFoldDB" id="A0A0C5V7D7"/>
<evidence type="ECO:0000313" key="14">
    <source>
        <dbReference type="EMBL" id="AJQ95325.1"/>
    </source>
</evidence>
<dbReference type="EC" id="2.7.4.9" evidence="2 12"/>
<evidence type="ECO:0000256" key="10">
    <source>
        <dbReference type="ARBA" id="ARBA00048743"/>
    </source>
</evidence>
<feature type="binding site" evidence="12">
    <location>
        <begin position="11"/>
        <end position="18"/>
    </location>
    <ligand>
        <name>ATP</name>
        <dbReference type="ChEBI" id="CHEBI:30616"/>
    </ligand>
</feature>
<dbReference type="HAMAP" id="MF_00165">
    <property type="entry name" value="Thymidylate_kinase"/>
    <property type="match status" value="1"/>
</dbReference>
<dbReference type="Proteomes" id="UP000032266">
    <property type="component" value="Chromosome"/>
</dbReference>
<comment type="function">
    <text evidence="11 12">Phosphorylation of dTMP to form dTDP in both de novo and salvage pathways of dTTP synthesis.</text>
</comment>
<evidence type="ECO:0000256" key="3">
    <source>
        <dbReference type="ARBA" id="ARBA00017144"/>
    </source>
</evidence>
<dbReference type="Gene3D" id="3.40.50.300">
    <property type="entry name" value="P-loop containing nucleotide triphosphate hydrolases"/>
    <property type="match status" value="1"/>
</dbReference>